<protein>
    <recommendedName>
        <fullName evidence="15">Methyltransferase HEMK2</fullName>
    </recommendedName>
    <alternativeName>
        <fullName evidence="14">HemK methyltransferase family member 2</fullName>
    </alternativeName>
    <alternativeName>
        <fullName evidence="12">Lysine N-methyltransferase 9</fullName>
    </alternativeName>
    <alternativeName>
        <fullName evidence="11">Methylarsonite methyltransferase N6AMT1</fullName>
    </alternativeName>
    <alternativeName>
        <fullName evidence="16">Methyltransferase N6AMT1</fullName>
    </alternativeName>
    <alternativeName>
        <fullName evidence="13">Protein N(5)-glutamine methyltransferase</fullName>
    </alternativeName>
</protein>
<dbReference type="GO" id="GO:0005634">
    <property type="term" value="C:nucleus"/>
    <property type="evidence" value="ECO:0007669"/>
    <property type="project" value="UniProtKB-SubCell"/>
</dbReference>
<evidence type="ECO:0000313" key="18">
    <source>
        <dbReference type="EMBL" id="JAG08625.1"/>
    </source>
</evidence>
<comment type="subcellular location">
    <subcellularLocation>
        <location evidence="1">Nucleus</location>
    </subcellularLocation>
</comment>
<feature type="domain" description="Methyltransferase small" evidence="17">
    <location>
        <begin position="27"/>
        <end position="125"/>
    </location>
</feature>
<evidence type="ECO:0000256" key="11">
    <source>
        <dbReference type="ARBA" id="ARBA00075330"/>
    </source>
</evidence>
<comment type="catalytic activity">
    <reaction evidence="8">
        <text>methylarsonous acid + S-adenosyl-L-methionine = dimethylarsinate + S-adenosyl-L-homocysteine + 2 H(+)</text>
        <dbReference type="Rhea" id="RHEA:11684"/>
        <dbReference type="ChEBI" id="CHEBI:15378"/>
        <dbReference type="ChEBI" id="CHEBI:16223"/>
        <dbReference type="ChEBI" id="CHEBI:17826"/>
        <dbReference type="ChEBI" id="CHEBI:57856"/>
        <dbReference type="ChEBI" id="CHEBI:59789"/>
    </reaction>
</comment>
<dbReference type="PROSITE" id="PS00092">
    <property type="entry name" value="N6_MTASE"/>
    <property type="match status" value="1"/>
</dbReference>
<dbReference type="InterPro" id="IPR007848">
    <property type="entry name" value="Small_mtfrase_dom"/>
</dbReference>
<reference evidence="18" key="1">
    <citation type="journal article" date="2014" name="PLoS ONE">
        <title>Transcriptome-Based Identification of ABC Transporters in the Western Tarnished Plant Bug Lygus hesperus.</title>
        <authorList>
            <person name="Hull J.J."/>
            <person name="Chaney K."/>
            <person name="Geib S.M."/>
            <person name="Fabrick J.A."/>
            <person name="Brent C.S."/>
            <person name="Walsh D."/>
            <person name="Lavine L.C."/>
        </authorList>
    </citation>
    <scope>NUCLEOTIDE SEQUENCE</scope>
</reference>
<comment type="similarity">
    <text evidence="2">Belongs to the eukaryotic/archaeal PrmC-related family.</text>
</comment>
<accession>A0A0A9WUY2</accession>
<dbReference type="GO" id="GO:0036009">
    <property type="term" value="F:protein-glutamine N-methyltransferase activity"/>
    <property type="evidence" value="ECO:0007669"/>
    <property type="project" value="UniProtKB-ARBA"/>
</dbReference>
<evidence type="ECO:0000256" key="5">
    <source>
        <dbReference type="ARBA" id="ARBA00022691"/>
    </source>
</evidence>
<dbReference type="AlphaFoldDB" id="A0A0A9WUY2"/>
<dbReference type="GO" id="GO:0003676">
    <property type="term" value="F:nucleic acid binding"/>
    <property type="evidence" value="ECO:0007669"/>
    <property type="project" value="InterPro"/>
</dbReference>
<dbReference type="PANTHER" id="PTHR45875">
    <property type="entry name" value="METHYLTRANSFERASE N6AMT1"/>
    <property type="match status" value="1"/>
</dbReference>
<dbReference type="EMBL" id="GBHO01034979">
    <property type="protein sequence ID" value="JAG08625.1"/>
    <property type="molecule type" value="Transcribed_RNA"/>
</dbReference>
<evidence type="ECO:0000256" key="4">
    <source>
        <dbReference type="ARBA" id="ARBA00022679"/>
    </source>
</evidence>
<proteinExistence type="inferred from homology"/>
<evidence type="ECO:0000256" key="16">
    <source>
        <dbReference type="ARBA" id="ARBA00093667"/>
    </source>
</evidence>
<evidence type="ECO:0000259" key="17">
    <source>
        <dbReference type="Pfam" id="PF05175"/>
    </source>
</evidence>
<dbReference type="InterPro" id="IPR052190">
    <property type="entry name" value="Euk-Arch_PrmC-MTase"/>
</dbReference>
<dbReference type="Pfam" id="PF05175">
    <property type="entry name" value="MTS"/>
    <property type="match status" value="1"/>
</dbReference>
<comment type="subunit">
    <text evidence="10">Heterodimer; heterodimerization with TRMT112 is required for S-adenosyl-L-methionine-binding.</text>
</comment>
<dbReference type="InterPro" id="IPR002052">
    <property type="entry name" value="DNA_methylase_N6_adenine_CS"/>
</dbReference>
<dbReference type="GO" id="GO:0032259">
    <property type="term" value="P:methylation"/>
    <property type="evidence" value="ECO:0007669"/>
    <property type="project" value="UniProtKB-KW"/>
</dbReference>
<sequence length="218" mass="24034">MNSSKLPTPSYRLESEQVYDPSEDTFLLLDALENDLPILKSVKPALVLEIGPGSGVVITALSLALRRTSFFMAVDINHFACSTTAQTADKNGSKVDVLCGDLVSSLRLGNLIDLLVFNPPYVPSNEGEETELIDKAWAGSDLGRFSTDKLFPMLPRLMSSNCLGYIVVIEENRPEEMANSLHSLGFTCEFVAKRNVRGERLKILRFSRGLDFSKLSIT</sequence>
<keyword evidence="6" id="KW-0539">Nucleus</keyword>
<comment type="function">
    <text evidence="9">Methyltransferase that can methylate proteins and, to a lower extent, arsenic. Catalytic subunit of a heterodimer with TRMT112, which monomethylates 'Lys-12' of histone H4 (H4K12me1), a modification present at the promoters of numerous genes encoding cell cycle regulators. Catalytic subunit of a heterodimer with TRMT112, which catalyzes N5-methylation of Glu residue of proteins with a Gly-Gln-Xaa-Xaa-Xaa-Arg motif. Methylates ETF1 on 'Gln-185'; ETF1 needs to be complexed to ERF3 in its GTP-bound form to be efficiently methylated. May also play a role in the modulation of arsenic-induced toxicity by mediating the conversion of monomethylarsonous acid (3+) into the less toxic dimethylarsonic acid. It however only plays a limited role in arsenic metabolism compared with AS3MT.</text>
</comment>
<evidence type="ECO:0000256" key="7">
    <source>
        <dbReference type="ARBA" id="ARBA00048619"/>
    </source>
</evidence>
<keyword evidence="5" id="KW-0949">S-adenosyl-L-methionine</keyword>
<dbReference type="FunFam" id="3.40.50.150:FF:000077">
    <property type="entry name" value="HemK methyltransferase family member 2"/>
    <property type="match status" value="1"/>
</dbReference>
<dbReference type="PANTHER" id="PTHR45875:SF1">
    <property type="entry name" value="METHYLTRANSFERASE N6AMT1"/>
    <property type="match status" value="1"/>
</dbReference>
<evidence type="ECO:0000256" key="8">
    <source>
        <dbReference type="ARBA" id="ARBA00050903"/>
    </source>
</evidence>
<evidence type="ECO:0000256" key="2">
    <source>
        <dbReference type="ARBA" id="ARBA00006149"/>
    </source>
</evidence>
<dbReference type="Gene3D" id="3.40.50.150">
    <property type="entry name" value="Vaccinia Virus protein VP39"/>
    <property type="match status" value="1"/>
</dbReference>
<name>A0A0A9WUY2_LYGHE</name>
<keyword evidence="3 18" id="KW-0489">Methyltransferase</keyword>
<comment type="catalytic activity">
    <reaction evidence="7">
        <text>L-lysyl-[histone] + S-adenosyl-L-methionine = N(6)-methyl-L-lysyl-[histone] + S-adenosyl-L-homocysteine + H(+)</text>
        <dbReference type="Rhea" id="RHEA:10024"/>
        <dbReference type="Rhea" id="RHEA-COMP:9845"/>
        <dbReference type="Rhea" id="RHEA-COMP:9846"/>
        <dbReference type="ChEBI" id="CHEBI:15378"/>
        <dbReference type="ChEBI" id="CHEBI:29969"/>
        <dbReference type="ChEBI" id="CHEBI:57856"/>
        <dbReference type="ChEBI" id="CHEBI:59789"/>
        <dbReference type="ChEBI" id="CHEBI:61929"/>
    </reaction>
    <physiologicalReaction direction="left-to-right" evidence="7">
        <dbReference type="Rhea" id="RHEA:10025"/>
    </physiologicalReaction>
</comment>
<reference evidence="18" key="2">
    <citation type="submission" date="2014-07" db="EMBL/GenBank/DDBJ databases">
        <authorList>
            <person name="Hull J."/>
        </authorList>
    </citation>
    <scope>NUCLEOTIDE SEQUENCE</scope>
</reference>
<dbReference type="SUPFAM" id="SSF53335">
    <property type="entry name" value="S-adenosyl-L-methionine-dependent methyltransferases"/>
    <property type="match status" value="1"/>
</dbReference>
<evidence type="ECO:0000256" key="14">
    <source>
        <dbReference type="ARBA" id="ARBA00083337"/>
    </source>
</evidence>
<evidence type="ECO:0000256" key="3">
    <source>
        <dbReference type="ARBA" id="ARBA00022603"/>
    </source>
</evidence>
<evidence type="ECO:0000256" key="1">
    <source>
        <dbReference type="ARBA" id="ARBA00004123"/>
    </source>
</evidence>
<dbReference type="InterPro" id="IPR029063">
    <property type="entry name" value="SAM-dependent_MTases_sf"/>
</dbReference>
<evidence type="ECO:0000256" key="13">
    <source>
        <dbReference type="ARBA" id="ARBA00080992"/>
    </source>
</evidence>
<dbReference type="GO" id="GO:0035657">
    <property type="term" value="C:eRF1 methyltransferase complex"/>
    <property type="evidence" value="ECO:0007669"/>
    <property type="project" value="TreeGrafter"/>
</dbReference>
<evidence type="ECO:0000256" key="12">
    <source>
        <dbReference type="ARBA" id="ARBA00076540"/>
    </source>
</evidence>
<evidence type="ECO:0000256" key="15">
    <source>
        <dbReference type="ARBA" id="ARBA00093624"/>
    </source>
</evidence>
<organism evidence="18">
    <name type="scientific">Lygus hesperus</name>
    <name type="common">Western plant bug</name>
    <dbReference type="NCBI Taxonomy" id="30085"/>
    <lineage>
        <taxon>Eukaryota</taxon>
        <taxon>Metazoa</taxon>
        <taxon>Ecdysozoa</taxon>
        <taxon>Arthropoda</taxon>
        <taxon>Hexapoda</taxon>
        <taxon>Insecta</taxon>
        <taxon>Pterygota</taxon>
        <taxon>Neoptera</taxon>
        <taxon>Paraneoptera</taxon>
        <taxon>Hemiptera</taxon>
        <taxon>Heteroptera</taxon>
        <taxon>Panheteroptera</taxon>
        <taxon>Cimicomorpha</taxon>
        <taxon>Miridae</taxon>
        <taxon>Mirini</taxon>
        <taxon>Lygus</taxon>
    </lineage>
</organism>
<dbReference type="NCBIfam" id="TIGR00537">
    <property type="entry name" value="hemK_rel_arch"/>
    <property type="match status" value="1"/>
</dbReference>
<gene>
    <name evidence="18" type="primary">MTQ2</name>
    <name evidence="18" type="ORF">CM83_41017</name>
</gene>
<evidence type="ECO:0000256" key="9">
    <source>
        <dbReference type="ARBA" id="ARBA00053180"/>
    </source>
</evidence>
<keyword evidence="4 18" id="KW-0808">Transferase</keyword>
<evidence type="ECO:0000256" key="10">
    <source>
        <dbReference type="ARBA" id="ARBA00062344"/>
    </source>
</evidence>
<dbReference type="InterPro" id="IPR004557">
    <property type="entry name" value="PrmC-related"/>
</dbReference>
<evidence type="ECO:0000256" key="6">
    <source>
        <dbReference type="ARBA" id="ARBA00023242"/>
    </source>
</evidence>